<gene>
    <name evidence="13" type="primary">purF_2</name>
    <name evidence="7" type="synonym">purF</name>
    <name evidence="13" type="ORF">Phou_052490</name>
</gene>
<dbReference type="NCBIfam" id="TIGR01134">
    <property type="entry name" value="purF"/>
    <property type="match status" value="1"/>
</dbReference>
<dbReference type="GO" id="GO:0051539">
    <property type="term" value="F:4 iron, 4 sulfur cluster binding"/>
    <property type="evidence" value="ECO:0007669"/>
    <property type="project" value="UniProtKB-KW"/>
</dbReference>
<feature type="binding site" evidence="7 10">
    <location>
        <position position="348"/>
    </location>
    <ligand>
        <name>Mg(2+)</name>
        <dbReference type="ChEBI" id="CHEBI:18420"/>
    </ligand>
</feature>
<sequence>MFESVGESCGVIALRGVAGAAGALACHGLVALQHRGQESAGVVVAGAGGLSRQCGHGLVQQVFEGLTPALPECGAALGHVRYATAGGSGAGNVQPLLGQTRRGDEFALAHNGHLLRVAGHDGWAPGTGAADTATLAAAVGAEPGGVRDALLAVLPKVEGAYSIAVLDGETVHAARDPYGFRPLCLGRLAGGGWVVASESAALECLGARYLREVEPGELVTLDGHGLRGERFAAASPAGCVFEYVYFARADSMLGGVRVHQARHAMGVALAGEAPVEADVVVAVPDSGRPAALGYASASGLYYAEALARNAYAGRTFLQPSTVERRRAVRLKFGVLPELVADRRVVMVDDSLVRANSARDLVSLVRAAGAREVHLRIASPPVRWPCFFGVDLPTRAELAAGRRGIREVAELVRADSLGYLSVEAMVAACGPAPKCVGCFTGTYPTG</sequence>
<keyword evidence="7 11" id="KW-0408">Iron</keyword>
<dbReference type="EC" id="2.4.2.14" evidence="7"/>
<organism evidence="13 14">
    <name type="scientific">Phytohabitans houttuyneae</name>
    <dbReference type="NCBI Taxonomy" id="1076126"/>
    <lineage>
        <taxon>Bacteria</taxon>
        <taxon>Bacillati</taxon>
        <taxon>Actinomycetota</taxon>
        <taxon>Actinomycetes</taxon>
        <taxon>Micromonosporales</taxon>
        <taxon>Micromonosporaceae</taxon>
    </lineage>
</organism>
<comment type="caution">
    <text evidence="13">The sequence shown here is derived from an EMBL/GenBank/DDBJ whole genome shotgun (WGS) entry which is preliminary data.</text>
</comment>
<feature type="binding site" evidence="7 10">
    <location>
        <position position="349"/>
    </location>
    <ligand>
        <name>Mg(2+)</name>
        <dbReference type="ChEBI" id="CHEBI:18420"/>
    </ligand>
</feature>
<evidence type="ECO:0000256" key="10">
    <source>
        <dbReference type="PIRSR" id="PIRSR000485-2"/>
    </source>
</evidence>
<keyword evidence="7" id="KW-0004">4Fe-4S</keyword>
<dbReference type="RefSeq" id="WP_173059724.1">
    <property type="nucleotide sequence ID" value="NZ_BAABGO010000026.1"/>
</dbReference>
<evidence type="ECO:0000313" key="14">
    <source>
        <dbReference type="Proteomes" id="UP000482800"/>
    </source>
</evidence>
<feature type="domain" description="Glutamine amidotransferase type-2" evidence="12">
    <location>
        <begin position="9"/>
        <end position="224"/>
    </location>
</feature>
<dbReference type="InterPro" id="IPR029057">
    <property type="entry name" value="PRTase-like"/>
</dbReference>
<dbReference type="PROSITE" id="PS51278">
    <property type="entry name" value="GATASE_TYPE_2"/>
    <property type="match status" value="1"/>
</dbReference>
<keyword evidence="3 7" id="KW-0328">Glycosyltransferase</keyword>
<feature type="binding site" evidence="7 10">
    <location>
        <position position="286"/>
    </location>
    <ligand>
        <name>Mg(2+)</name>
        <dbReference type="ChEBI" id="CHEBI:18420"/>
    </ligand>
</feature>
<evidence type="ECO:0000256" key="1">
    <source>
        <dbReference type="ARBA" id="ARBA00005209"/>
    </source>
</evidence>
<dbReference type="SUPFAM" id="SSF53271">
    <property type="entry name" value="PRTase-like"/>
    <property type="match status" value="1"/>
</dbReference>
<keyword evidence="7 10" id="KW-0460">Magnesium</keyword>
<dbReference type="EMBL" id="BLPF01000002">
    <property type="protein sequence ID" value="GFJ81069.1"/>
    <property type="molecule type" value="Genomic_DNA"/>
</dbReference>
<keyword evidence="14" id="KW-1185">Reference proteome</keyword>
<dbReference type="InterPro" id="IPR029055">
    <property type="entry name" value="Ntn_hydrolases_N"/>
</dbReference>
<feature type="binding site" evidence="7 11">
    <location>
        <position position="434"/>
    </location>
    <ligand>
        <name>[4Fe-4S] cluster</name>
        <dbReference type="ChEBI" id="CHEBI:49883"/>
    </ligand>
</feature>
<reference evidence="13 14" key="1">
    <citation type="submission" date="2020-03" db="EMBL/GenBank/DDBJ databases">
        <title>Whole genome shotgun sequence of Phytohabitans houttuyneae NBRC 108639.</title>
        <authorList>
            <person name="Komaki H."/>
            <person name="Tamura T."/>
        </authorList>
    </citation>
    <scope>NUCLEOTIDE SEQUENCE [LARGE SCALE GENOMIC DNA]</scope>
    <source>
        <strain evidence="13 14">NBRC 108639</strain>
    </source>
</reference>
<dbReference type="InterPro" id="IPR000836">
    <property type="entry name" value="PRTase_dom"/>
</dbReference>
<dbReference type="Gene3D" id="3.60.20.10">
    <property type="entry name" value="Glutamine Phosphoribosylpyrophosphate, subunit 1, domain 1"/>
    <property type="match status" value="1"/>
</dbReference>
<comment type="cofactor">
    <cofactor evidence="7 11">
        <name>[4Fe-4S] cluster</name>
        <dbReference type="ChEBI" id="CHEBI:49883"/>
    </cofactor>
    <text evidence="7 11">Binds 1 [4Fe-4S] cluster per subunit.</text>
</comment>
<dbReference type="PIRSF" id="PIRSF000485">
    <property type="entry name" value="Amd_phspho_trans"/>
    <property type="match status" value="1"/>
</dbReference>
<comment type="pathway">
    <text evidence="1 7 8">Purine metabolism; IMP biosynthesis via de novo pathway; N(1)-(5-phospho-D-ribosyl)glycinamide from 5-phospho-alpha-D-ribose 1-diphosphate: step 1/2.</text>
</comment>
<evidence type="ECO:0000256" key="3">
    <source>
        <dbReference type="ARBA" id="ARBA00022676"/>
    </source>
</evidence>
<dbReference type="Pfam" id="PF13522">
    <property type="entry name" value="GATase_6"/>
    <property type="match status" value="1"/>
</dbReference>
<feature type="binding site" evidence="7 11">
    <location>
        <position position="385"/>
    </location>
    <ligand>
        <name>[4Fe-4S] cluster</name>
        <dbReference type="ChEBI" id="CHEBI:49883"/>
    </ligand>
</feature>
<dbReference type="UniPathway" id="UPA00074">
    <property type="reaction ID" value="UER00124"/>
</dbReference>
<evidence type="ECO:0000256" key="4">
    <source>
        <dbReference type="ARBA" id="ARBA00022679"/>
    </source>
</evidence>
<evidence type="ECO:0000256" key="6">
    <source>
        <dbReference type="ARBA" id="ARBA00022962"/>
    </source>
</evidence>
<reference evidence="13 14" key="2">
    <citation type="submission" date="2020-03" db="EMBL/GenBank/DDBJ databases">
        <authorList>
            <person name="Ichikawa N."/>
            <person name="Kimura A."/>
            <person name="Kitahashi Y."/>
            <person name="Uohara A."/>
        </authorList>
    </citation>
    <scope>NUCLEOTIDE SEQUENCE [LARGE SCALE GENOMIC DNA]</scope>
    <source>
        <strain evidence="13 14">NBRC 108639</strain>
    </source>
</reference>
<comment type="similarity">
    <text evidence="2 7 8">In the C-terminal section; belongs to the purine/pyrimidine phosphoribosyltransferase family.</text>
</comment>
<keyword evidence="4 7" id="KW-0808">Transferase</keyword>
<evidence type="ECO:0000256" key="7">
    <source>
        <dbReference type="HAMAP-Rule" id="MF_01931"/>
    </source>
</evidence>
<dbReference type="GO" id="GO:0000287">
    <property type="term" value="F:magnesium ion binding"/>
    <property type="evidence" value="ECO:0007669"/>
    <property type="project" value="UniProtKB-UniRule"/>
</dbReference>
<feature type="binding site" evidence="7 11">
    <location>
        <position position="437"/>
    </location>
    <ligand>
        <name>[4Fe-4S] cluster</name>
        <dbReference type="ChEBI" id="CHEBI:49883"/>
    </ligand>
</feature>
<evidence type="ECO:0000256" key="5">
    <source>
        <dbReference type="ARBA" id="ARBA00022755"/>
    </source>
</evidence>
<dbReference type="SUPFAM" id="SSF56235">
    <property type="entry name" value="N-terminal nucleophile aminohydrolases (Ntn hydrolases)"/>
    <property type="match status" value="1"/>
</dbReference>
<dbReference type="PANTHER" id="PTHR11907">
    <property type="entry name" value="AMIDOPHOSPHORIBOSYLTRANSFERASE"/>
    <property type="match status" value="1"/>
</dbReference>
<feature type="binding site" evidence="7 11">
    <location>
        <position position="239"/>
    </location>
    <ligand>
        <name>[4Fe-4S] cluster</name>
        <dbReference type="ChEBI" id="CHEBI:49883"/>
    </ligand>
</feature>
<proteinExistence type="inferred from homology"/>
<evidence type="ECO:0000256" key="11">
    <source>
        <dbReference type="PIRSR" id="PIRSR000485-3"/>
    </source>
</evidence>
<dbReference type="GO" id="GO:0006189">
    <property type="term" value="P:'de novo' IMP biosynthetic process"/>
    <property type="evidence" value="ECO:0007669"/>
    <property type="project" value="UniProtKB-UniRule"/>
</dbReference>
<comment type="function">
    <text evidence="7">Catalyzes the formation of phosphoribosylamine from phosphoribosylpyrophosphate (PRPP) and glutamine.</text>
</comment>
<dbReference type="AlphaFoldDB" id="A0A6V8KG54"/>
<keyword evidence="7 11" id="KW-0411">Iron-sulfur</keyword>
<dbReference type="HAMAP" id="MF_01931">
    <property type="entry name" value="PurF"/>
    <property type="match status" value="1"/>
</dbReference>
<evidence type="ECO:0000256" key="8">
    <source>
        <dbReference type="PIRNR" id="PIRNR000485"/>
    </source>
</evidence>
<keyword evidence="7 10" id="KW-0479">Metal-binding</keyword>
<dbReference type="GO" id="GO:0004044">
    <property type="term" value="F:amidophosphoribosyltransferase activity"/>
    <property type="evidence" value="ECO:0007669"/>
    <property type="project" value="UniProtKB-UniRule"/>
</dbReference>
<dbReference type="Proteomes" id="UP000482800">
    <property type="component" value="Unassembled WGS sequence"/>
</dbReference>
<accession>A0A6V8KG54</accession>
<dbReference type="InterPro" id="IPR017932">
    <property type="entry name" value="GATase_2_dom"/>
</dbReference>
<comment type="cofactor">
    <cofactor evidence="7 10">
        <name>Mg(2+)</name>
        <dbReference type="ChEBI" id="CHEBI:18420"/>
    </cofactor>
    <text evidence="7 10">Binds 1 Mg(2+) ion per subunit.</text>
</comment>
<dbReference type="GO" id="GO:0009113">
    <property type="term" value="P:purine nucleobase biosynthetic process"/>
    <property type="evidence" value="ECO:0007669"/>
    <property type="project" value="UniProtKB-UniRule"/>
</dbReference>
<dbReference type="CDD" id="cd06223">
    <property type="entry name" value="PRTases_typeI"/>
    <property type="match status" value="1"/>
</dbReference>
<evidence type="ECO:0000313" key="13">
    <source>
        <dbReference type="EMBL" id="GFJ81069.1"/>
    </source>
</evidence>
<protein>
    <recommendedName>
        <fullName evidence="7">Amidophosphoribosyltransferase</fullName>
        <shortName evidence="7">ATase</shortName>
        <ecNumber evidence="7">2.4.2.14</ecNumber>
    </recommendedName>
    <alternativeName>
        <fullName evidence="7">Glutamine phosphoribosylpyrophosphate amidotransferase</fullName>
        <shortName evidence="7">GPATase</shortName>
    </alternativeName>
</protein>
<keyword evidence="6 7" id="KW-0315">Glutamine amidotransferase</keyword>
<comment type="catalytic activity">
    <reaction evidence="7 8">
        <text>5-phospho-beta-D-ribosylamine + L-glutamate + diphosphate = 5-phospho-alpha-D-ribose 1-diphosphate + L-glutamine + H2O</text>
        <dbReference type="Rhea" id="RHEA:14905"/>
        <dbReference type="ChEBI" id="CHEBI:15377"/>
        <dbReference type="ChEBI" id="CHEBI:29985"/>
        <dbReference type="ChEBI" id="CHEBI:33019"/>
        <dbReference type="ChEBI" id="CHEBI:58017"/>
        <dbReference type="ChEBI" id="CHEBI:58359"/>
        <dbReference type="ChEBI" id="CHEBI:58681"/>
        <dbReference type="EC" id="2.4.2.14"/>
    </reaction>
</comment>
<evidence type="ECO:0000259" key="12">
    <source>
        <dbReference type="PROSITE" id="PS51278"/>
    </source>
</evidence>
<evidence type="ECO:0000256" key="2">
    <source>
        <dbReference type="ARBA" id="ARBA00010138"/>
    </source>
</evidence>
<dbReference type="Gene3D" id="3.40.50.2020">
    <property type="match status" value="1"/>
</dbReference>
<name>A0A6V8KG54_9ACTN</name>
<keyword evidence="5 7" id="KW-0658">Purine biosynthesis</keyword>
<dbReference type="InterPro" id="IPR005854">
    <property type="entry name" value="PurF"/>
</dbReference>
<evidence type="ECO:0000256" key="9">
    <source>
        <dbReference type="PIRSR" id="PIRSR000485-1"/>
    </source>
</evidence>
<feature type="active site" description="Nucleophile" evidence="7 9">
    <location>
        <position position="9"/>
    </location>
</feature>